<organism evidence="2 3">
    <name type="scientific">Paramecium primaurelia</name>
    <dbReference type="NCBI Taxonomy" id="5886"/>
    <lineage>
        <taxon>Eukaryota</taxon>
        <taxon>Sar</taxon>
        <taxon>Alveolata</taxon>
        <taxon>Ciliophora</taxon>
        <taxon>Intramacronucleata</taxon>
        <taxon>Oligohymenophorea</taxon>
        <taxon>Peniculida</taxon>
        <taxon>Parameciidae</taxon>
        <taxon>Paramecium</taxon>
    </lineage>
</organism>
<dbReference type="AlphaFoldDB" id="A0A8S1M4C6"/>
<evidence type="ECO:0000313" key="3">
    <source>
        <dbReference type="Proteomes" id="UP000688137"/>
    </source>
</evidence>
<dbReference type="Proteomes" id="UP000688137">
    <property type="component" value="Unassembled WGS sequence"/>
</dbReference>
<accession>A0A8S1M4C6</accession>
<name>A0A8S1M4C6_PARPR</name>
<evidence type="ECO:0000256" key="1">
    <source>
        <dbReference type="SAM" id="MobiDB-lite"/>
    </source>
</evidence>
<keyword evidence="3" id="KW-1185">Reference proteome</keyword>
<feature type="compositionally biased region" description="Basic residues" evidence="1">
    <location>
        <begin position="1"/>
        <end position="10"/>
    </location>
</feature>
<protein>
    <submittedName>
        <fullName evidence="2">Uncharacterized protein</fullName>
    </submittedName>
</protein>
<dbReference type="OMA" id="PEHDSQQ"/>
<reference evidence="2" key="1">
    <citation type="submission" date="2021-01" db="EMBL/GenBank/DDBJ databases">
        <authorList>
            <consortium name="Genoscope - CEA"/>
            <person name="William W."/>
        </authorList>
    </citation>
    <scope>NUCLEOTIDE SEQUENCE</scope>
</reference>
<dbReference type="EMBL" id="CAJJDM010000049">
    <property type="protein sequence ID" value="CAD8072631.1"/>
    <property type="molecule type" value="Genomic_DNA"/>
</dbReference>
<comment type="caution">
    <text evidence="2">The sequence shown here is derived from an EMBL/GenBank/DDBJ whole genome shotgun (WGS) entry which is preliminary data.</text>
</comment>
<proteinExistence type="predicted"/>
<gene>
    <name evidence="2" type="ORF">PPRIM_AZ9-3.1.T0490225</name>
</gene>
<evidence type="ECO:0000313" key="2">
    <source>
        <dbReference type="EMBL" id="CAD8072631.1"/>
    </source>
</evidence>
<feature type="region of interest" description="Disordered" evidence="1">
    <location>
        <begin position="1"/>
        <end position="22"/>
    </location>
</feature>
<sequence>MGVCHSKKTQQKTQQPQDLTISNQQSLLPVISKLDDNEIIEKSPEHDSQQSEVDLLVTDELLNNPQQAAIDQQHRDQVKRNVNVQLHQQDKLKRYVVVFDKLYNQKRKVPILFSLKESTLLKRRRSGPCS</sequence>